<evidence type="ECO:0000256" key="2">
    <source>
        <dbReference type="ARBA" id="ARBA00023203"/>
    </source>
</evidence>
<organism evidence="6 7">
    <name type="scientific">Penaeus vannamei</name>
    <name type="common">Whiteleg shrimp</name>
    <name type="synonym">Litopenaeus vannamei</name>
    <dbReference type="NCBI Taxonomy" id="6689"/>
    <lineage>
        <taxon>Eukaryota</taxon>
        <taxon>Metazoa</taxon>
        <taxon>Ecdysozoa</taxon>
        <taxon>Arthropoda</taxon>
        <taxon>Crustacea</taxon>
        <taxon>Multicrustacea</taxon>
        <taxon>Malacostraca</taxon>
        <taxon>Eumalacostraca</taxon>
        <taxon>Eucarida</taxon>
        <taxon>Decapoda</taxon>
        <taxon>Dendrobranchiata</taxon>
        <taxon>Penaeoidea</taxon>
        <taxon>Penaeidae</taxon>
        <taxon>Penaeus</taxon>
    </lineage>
</organism>
<dbReference type="AlphaFoldDB" id="A0A423TJG5"/>
<reference evidence="6 7" key="2">
    <citation type="submission" date="2019-01" db="EMBL/GenBank/DDBJ databases">
        <title>The decoding of complex shrimp genome reveals the adaptation for benthos swimmer, frequently molting mechanism and breeding impact on genome.</title>
        <authorList>
            <person name="Sun Y."/>
            <person name="Gao Y."/>
            <person name="Yu Y."/>
        </authorList>
    </citation>
    <scope>NUCLEOTIDE SEQUENCE [LARGE SCALE GENOMIC DNA]</scope>
    <source>
        <tissue evidence="6">Muscle</tissue>
    </source>
</reference>
<reference evidence="6 7" key="1">
    <citation type="submission" date="2018-04" db="EMBL/GenBank/DDBJ databases">
        <authorList>
            <person name="Zhang X."/>
            <person name="Yuan J."/>
            <person name="Li F."/>
            <person name="Xiang J."/>
        </authorList>
    </citation>
    <scope>NUCLEOTIDE SEQUENCE [LARGE SCALE GENOMIC DNA]</scope>
    <source>
        <tissue evidence="6">Muscle</tissue>
    </source>
</reference>
<dbReference type="SMART" id="SM00033">
    <property type="entry name" value="CH"/>
    <property type="match status" value="2"/>
</dbReference>
<dbReference type="SMART" id="SM00150">
    <property type="entry name" value="SPEC"/>
    <property type="match status" value="4"/>
</dbReference>
<proteinExistence type="predicted"/>
<evidence type="ECO:0000256" key="1">
    <source>
        <dbReference type="ARBA" id="ARBA00022737"/>
    </source>
</evidence>
<keyword evidence="4" id="KW-0732">Signal</keyword>
<accession>A0A423TJG5</accession>
<dbReference type="OrthoDB" id="18853at2759"/>
<dbReference type="InterPro" id="IPR001715">
    <property type="entry name" value="CH_dom"/>
</dbReference>
<dbReference type="Gene3D" id="1.20.58.60">
    <property type="match status" value="6"/>
</dbReference>
<feature type="signal peptide" evidence="4">
    <location>
        <begin position="1"/>
        <end position="20"/>
    </location>
</feature>
<dbReference type="FunFam" id="1.10.418.10:FF:000001">
    <property type="entry name" value="Actinin alpha 1"/>
    <property type="match status" value="2"/>
</dbReference>
<evidence type="ECO:0000313" key="6">
    <source>
        <dbReference type="EMBL" id="ROT76585.1"/>
    </source>
</evidence>
<dbReference type="CDD" id="cd00176">
    <property type="entry name" value="SPEC"/>
    <property type="match status" value="4"/>
</dbReference>
<dbReference type="Pfam" id="PF00307">
    <property type="entry name" value="CH"/>
    <property type="match status" value="2"/>
</dbReference>
<dbReference type="InterPro" id="IPR036872">
    <property type="entry name" value="CH_dom_sf"/>
</dbReference>
<dbReference type="Gene3D" id="1.10.418.10">
    <property type="entry name" value="Calponin-like domain"/>
    <property type="match status" value="2"/>
</dbReference>
<dbReference type="SUPFAM" id="SSF47576">
    <property type="entry name" value="Calponin-homology domain, CH-domain"/>
    <property type="match status" value="2"/>
</dbReference>
<dbReference type="Proteomes" id="UP000283509">
    <property type="component" value="Unassembled WGS sequence"/>
</dbReference>
<evidence type="ECO:0000256" key="3">
    <source>
        <dbReference type="SAM" id="Coils"/>
    </source>
</evidence>
<keyword evidence="1" id="KW-0677">Repeat</keyword>
<feature type="domain" description="Calponin-homology (CH)" evidence="5">
    <location>
        <begin position="23"/>
        <end position="129"/>
    </location>
</feature>
<dbReference type="InterPro" id="IPR002017">
    <property type="entry name" value="Spectrin_repeat"/>
</dbReference>
<name>A0A423TJG5_PENVA</name>
<gene>
    <name evidence="6" type="ORF">C7M84_004825</name>
</gene>
<dbReference type="FunFam" id="1.20.58.60:FF:000004">
    <property type="entry name" value="Actinin alpha 1"/>
    <property type="match status" value="2"/>
</dbReference>
<feature type="domain" description="Calponin-homology (CH)" evidence="5">
    <location>
        <begin position="536"/>
        <end position="642"/>
    </location>
</feature>
<dbReference type="InterPro" id="IPR018159">
    <property type="entry name" value="Spectrin/alpha-actinin"/>
</dbReference>
<feature type="chain" id="PRO_5019299415" evidence="4">
    <location>
        <begin position="21"/>
        <end position="1081"/>
    </location>
</feature>
<keyword evidence="7" id="KW-1185">Reference proteome</keyword>
<sequence>MTLGMIWTIILRFAIQDISVEEMTAKEGLLLWCQRKTAPYKNVNVQNFHTSFKDGLAFCALIHRHRPDLLDYSQLSKDDPLHNLNLAFDIAEKHLDIPRMLDPDDLVNTPKADERAIMTYVSCYYHAFQGAQQAEMAANRICKVLKVNQENERLMEEYERLTSDLLEWIRRTLPWLQARQQDNTLADLQKKLEEYRLYRRNHKPPRVEQKARLETNFNTLQTKLRLSNRPAYLPSEGKSVTDIANAWKNLEGCEKSFEEWLLSEMMRLERLEHLAKKFKHKAEIHESWTAGKEEMLQSQDFRHCKLNELKALKKKHEAFESDLAAHQDRVEQIAAIAQELNALDYYDSATINSRCQAICDQWDRLGTLTTSRRNALEETEKLLEKIDQLHLEFAKRAAPFNNWLDGACEDLVDMFIVHTIEEIQGLIDAHNQFKATLGEADKEYQAIMSLVTEVQHIAQQYQIPGGLDNPYTTLTSQVISSKWGEVKKLVPARDNTLQAELQKQQKIVDGNLKMTLGMIWTIILRFAIQDISVEEMTAKEGLLLWCQRKTAPYKNVNVQNFHTSFKDGLAFCALIHRHRPDLLDYSQLSKDDPLHNLNLAFDIAEKHLDIPRMLDPDDLVNTPKADERAIMTYVSCYYHAFQGAQQAEMAANRICKVLKVNQENERLMEEYERLTSDLLEWIRRTLPWLQARQQDNTLADLQKKLEEYRLYRRNHKPPRVEQKARLETNFNTLQTKLRLSNRPAYLPSEGKSVTDIANAWKNLEGCEKSFEEWLLSEMMRLERLEHLAKKFKHKAEIHESWTAGKEEMLQSQDFRHCKLNELKALKKKHEAFESDLAAHQDRVEQIAAIAQELNALDYYDSATINSRCQAICDQWDRLGTLTTSRRNALEETEKLLEKIDQLHLEFAKRAAPFNNWLDGACEDLVDMFIVHTIEEIQGLIDAHNQFKATLGEADKEYQAIMSLVTEVQHIAQQYQIPGGLDNPYTTLTSQVISSKWGEVKKLVPARDNTLQAELQKQQSHTGSCEGSSCSLPLIFPITFLSIALSKFASVVHSITRSPISYTINLFLPLRLLASRSPPFHA</sequence>
<keyword evidence="3" id="KW-0175">Coiled coil</keyword>
<dbReference type="CDD" id="cd21216">
    <property type="entry name" value="CH_ACTN_rpt2"/>
    <property type="match status" value="2"/>
</dbReference>
<dbReference type="SUPFAM" id="SSF46966">
    <property type="entry name" value="Spectrin repeat"/>
    <property type="match status" value="6"/>
</dbReference>
<protein>
    <submittedName>
        <fullName evidence="6">Putative alpha-actinin, sarcomeric isoform X2</fullName>
    </submittedName>
</protein>
<dbReference type="Pfam" id="PF00435">
    <property type="entry name" value="Spectrin"/>
    <property type="match status" value="6"/>
</dbReference>
<feature type="coiled-coil region" evidence="3">
    <location>
        <begin position="657"/>
        <end position="711"/>
    </location>
</feature>
<dbReference type="STRING" id="6689.A0A423TJG5"/>
<dbReference type="EMBL" id="QCYY01001637">
    <property type="protein sequence ID" value="ROT76585.1"/>
    <property type="molecule type" value="Genomic_DNA"/>
</dbReference>
<evidence type="ECO:0000256" key="4">
    <source>
        <dbReference type="SAM" id="SignalP"/>
    </source>
</evidence>
<feature type="coiled-coil region" evidence="3">
    <location>
        <begin position="144"/>
        <end position="198"/>
    </location>
</feature>
<comment type="caution">
    <text evidence="6">The sequence shown here is derived from an EMBL/GenBank/DDBJ whole genome shotgun (WGS) entry which is preliminary data.</text>
</comment>
<dbReference type="PROSITE" id="PS50021">
    <property type="entry name" value="CH"/>
    <property type="match status" value="2"/>
</dbReference>
<keyword evidence="2" id="KW-0009">Actin-binding</keyword>
<dbReference type="SMR" id="A0A423TJG5"/>
<dbReference type="GO" id="GO:0003779">
    <property type="term" value="F:actin binding"/>
    <property type="evidence" value="ECO:0007669"/>
    <property type="project" value="UniProtKB-KW"/>
</dbReference>
<evidence type="ECO:0000313" key="7">
    <source>
        <dbReference type="Proteomes" id="UP000283509"/>
    </source>
</evidence>
<dbReference type="PANTHER" id="PTHR11915">
    <property type="entry name" value="SPECTRIN/FILAMIN RELATED CYTOSKELETAL PROTEIN"/>
    <property type="match status" value="1"/>
</dbReference>
<evidence type="ECO:0000259" key="5">
    <source>
        <dbReference type="PROSITE" id="PS50021"/>
    </source>
</evidence>
<dbReference type="FunFam" id="1.20.58.60:FF:000005">
    <property type="entry name" value="Actinin alpha 1"/>
    <property type="match status" value="2"/>
</dbReference>